<reference evidence="1" key="3">
    <citation type="submission" date="2021-06" db="EMBL/GenBank/DDBJ databases">
        <title>Chromosome-level genome assembly for S. haematobium.</title>
        <authorList>
            <person name="Stroehlein A.J."/>
        </authorList>
    </citation>
    <scope>NUCLEOTIDE SEQUENCE</scope>
</reference>
<dbReference type="InterPro" id="IPR001878">
    <property type="entry name" value="Znf_CCHC"/>
</dbReference>
<dbReference type="PROSITE" id="PS50158">
    <property type="entry name" value="ZF_CCHC"/>
    <property type="match status" value="1"/>
</dbReference>
<dbReference type="Proteomes" id="UP000471633">
    <property type="component" value="Unassembled WGS sequence"/>
</dbReference>
<proteinExistence type="predicted"/>
<gene>
    <name evidence="1" type="ORF">MS3_00003738</name>
</gene>
<dbReference type="GeneID" id="58546778"/>
<name>A0A6A5DEK3_SCHHA</name>
<dbReference type="RefSeq" id="XP_035588952.1">
    <property type="nucleotide sequence ID" value="XM_035734212.1"/>
</dbReference>
<dbReference type="CTD" id="58546778"/>
<evidence type="ECO:0000313" key="1">
    <source>
        <dbReference type="EMBL" id="KAH9591469.1"/>
    </source>
</evidence>
<dbReference type="GO" id="GO:0003676">
    <property type="term" value="F:nucleic acid binding"/>
    <property type="evidence" value="ECO:0007669"/>
    <property type="project" value="InterPro"/>
</dbReference>
<sequence length="236" mass="26556">MGYFSYSDNSLRSLDACREDGHTFGQCLSSGKFHSLNPYVFRNSKCFKCGEIGHILSVCNTTVHFAATNDKICNCDPIKSSISNDHLSLPRTLKSGMESHSGPELNETQNHCKTKFSNKPTSYQISHVIVPDMVFPNASHISDEISYISEEKMLNESNRDRKFNTVLIDADFSNDPFILYEILDKFVESISEESNPDTISYVICPQNKFISSDIPNECDKYLPQIICQSVSLVAHT</sequence>
<comment type="caution">
    <text evidence="1">The sequence shown here is derived from an EMBL/GenBank/DDBJ whole genome shotgun (WGS) entry which is preliminary data.</text>
</comment>
<reference evidence="1" key="1">
    <citation type="journal article" date="2012" name="Nat. Genet.">
        <title>Whole-genome sequence of Schistosoma haematobium.</title>
        <authorList>
            <person name="Young N.D."/>
            <person name="Jex A.R."/>
            <person name="Li B."/>
            <person name="Liu S."/>
            <person name="Yang L."/>
            <person name="Xiong Z."/>
            <person name="Li Y."/>
            <person name="Cantacessi C."/>
            <person name="Hall R.S."/>
            <person name="Xu X."/>
            <person name="Chen F."/>
            <person name="Wu X."/>
            <person name="Zerlotini A."/>
            <person name="Oliveira G."/>
            <person name="Hofmann A."/>
            <person name="Zhang G."/>
            <person name="Fang X."/>
            <person name="Kang Y."/>
            <person name="Campbell B.E."/>
            <person name="Loukas A."/>
            <person name="Ranganathan S."/>
            <person name="Rollinson D."/>
            <person name="Rinaldi G."/>
            <person name="Brindley P.J."/>
            <person name="Yang H."/>
            <person name="Wang J."/>
            <person name="Wang J."/>
            <person name="Gasser R.B."/>
        </authorList>
    </citation>
    <scope>NUCLEOTIDE SEQUENCE</scope>
</reference>
<accession>A0A6A5DEK3</accession>
<reference evidence="1" key="4">
    <citation type="journal article" date="2022" name="PLoS Pathog.">
        <title>Chromosome-level genome of Schistosoma haematobium underpins genome-wide explorations of molecular variation.</title>
        <authorList>
            <person name="Stroehlein A.J."/>
            <person name="Korhonen P.K."/>
            <person name="Lee V.V."/>
            <person name="Ralph S.A."/>
            <person name="Mentink-Kane M."/>
            <person name="You H."/>
            <person name="McManus D.P."/>
            <person name="Tchuente L.T."/>
            <person name="Stothard J.R."/>
            <person name="Kaur P."/>
            <person name="Dudchenko O."/>
            <person name="Aiden E.L."/>
            <person name="Yang B."/>
            <person name="Yang H."/>
            <person name="Emery A.M."/>
            <person name="Webster B.L."/>
            <person name="Brindley P.J."/>
            <person name="Rollinson D."/>
            <person name="Chang B.C.H."/>
            <person name="Gasser R.B."/>
            <person name="Young N.D."/>
        </authorList>
    </citation>
    <scope>NUCLEOTIDE SEQUENCE</scope>
</reference>
<dbReference type="AlphaFoldDB" id="A0A6A5DEK3"/>
<dbReference type="GO" id="GO:0008270">
    <property type="term" value="F:zinc ion binding"/>
    <property type="evidence" value="ECO:0007669"/>
    <property type="project" value="InterPro"/>
</dbReference>
<evidence type="ECO:0000313" key="2">
    <source>
        <dbReference type="Proteomes" id="UP000471633"/>
    </source>
</evidence>
<dbReference type="EMBL" id="AMPZ03000002">
    <property type="protein sequence ID" value="KAH9591469.1"/>
    <property type="molecule type" value="Genomic_DNA"/>
</dbReference>
<keyword evidence="2" id="KW-1185">Reference proteome</keyword>
<organism evidence="1 2">
    <name type="scientific">Schistosoma haematobium</name>
    <name type="common">Blood fluke</name>
    <dbReference type="NCBI Taxonomy" id="6185"/>
    <lineage>
        <taxon>Eukaryota</taxon>
        <taxon>Metazoa</taxon>
        <taxon>Spiralia</taxon>
        <taxon>Lophotrochozoa</taxon>
        <taxon>Platyhelminthes</taxon>
        <taxon>Trematoda</taxon>
        <taxon>Digenea</taxon>
        <taxon>Strigeidida</taxon>
        <taxon>Schistosomatoidea</taxon>
        <taxon>Schistosomatidae</taxon>
        <taxon>Schistosoma</taxon>
    </lineage>
</organism>
<dbReference type="KEGG" id="shx:MS3_00003738"/>
<dbReference type="Gene3D" id="4.10.60.10">
    <property type="entry name" value="Zinc finger, CCHC-type"/>
    <property type="match status" value="1"/>
</dbReference>
<protein>
    <submittedName>
        <fullName evidence="1">Uncharacterized protein</fullName>
    </submittedName>
</protein>
<reference evidence="1" key="2">
    <citation type="journal article" date="2019" name="Gigascience">
        <title>High-quality Schistosoma haematobium genome achieved by single-molecule and long-range sequencing.</title>
        <authorList>
            <person name="Stroehlein A.J."/>
            <person name="Korhonen P.K."/>
            <person name="Chong T.M."/>
            <person name="Lim Y.L."/>
            <person name="Chan K.G."/>
            <person name="Webster B."/>
            <person name="Rollinson D."/>
            <person name="Brindley P.J."/>
            <person name="Gasser R.B."/>
            <person name="Young N.D."/>
        </authorList>
    </citation>
    <scope>NUCLEOTIDE SEQUENCE</scope>
</reference>